<feature type="compositionally biased region" description="Polar residues" evidence="2">
    <location>
        <begin position="797"/>
        <end position="807"/>
    </location>
</feature>
<keyword evidence="1" id="KW-0175">Coiled coil</keyword>
<feature type="compositionally biased region" description="Basic and acidic residues" evidence="2">
    <location>
        <begin position="719"/>
        <end position="730"/>
    </location>
</feature>
<keyword evidence="3" id="KW-0472">Membrane</keyword>
<feature type="coiled-coil region" evidence="1">
    <location>
        <begin position="171"/>
        <end position="205"/>
    </location>
</feature>
<feature type="transmembrane region" description="Helical" evidence="3">
    <location>
        <begin position="99"/>
        <end position="121"/>
    </location>
</feature>
<accession>A0AAN8EPM6</accession>
<sequence>MDWTATLGQALGSILPARLLDHVCSQNCAYRSVFEAATSYQQSDSRNAPYTIYPQPSKTILQPDLDIYSKFPSNVSSYPFADNVLWQSQTFTSSEVKSFAILFGLLLVATLTLSLVCAFQISQMWQRCEDLLAWVADDLFGCSTYPEATITNLHGIIAQRDKDTQTQSAMMTELQSEHDQCGLAVEQLKNDKHALQNKNSKLEAAFSHLTATLDVKSPCCTEAVQSVLDQMAQLRADKASSEVQLRDTRTACQQLENNNQEIAAKVSSLEKSLEEQTNESGEYKRRVLKLEETVRSQENTIAQRDRETIMQKDLYACQEATIADQRTTIAQRESAIREHERTATQHRATMGFQDRTIAQYKIDAAGLEATIRGQNSIITQQTTALIGHEATINNQATRKRQIERCAGLPLHAQFVIDPCPKRMDGAGRRGRTSNVLQNFNLTAQRFTDIALRSGGGSVPRARERRHSIAVGATRFEIASQYYELGLTAIPTNCRERLEGKKKERLEVVSSTQSDFLLRGDLGRRLANNNLPASSAMVVRGSYELDTHDLALRRRDRNKPLPSVALDDISNNRISWGDVTKYNASNYFEWRRIRAEESARKMLSETVQSHLRHTAQDLKALDRYLKLHDLEKDRGSGNSLLHRLRAVSHHPSHAGLTKVTEDIAQRNKQVQKEFKSRIEIVIGLLEKWNKDLSKYTEATSSHETTGDTSGKKKRERSKRKADTDHPNADHEESSDEEVGPTPNASAQDGSTYTASNVSNGYGHTNRLAYEHASHGNDDNVLPQCEATENVVVEHGDSIDSQVGASQAQIEVPQPRKKTRRKTRPRKTIDQQETNGADPTKSDQHKAKASHEDGPGAGLQSSKWAQASGAKI</sequence>
<comment type="caution">
    <text evidence="4">The sequence shown here is derived from an EMBL/GenBank/DDBJ whole genome shotgun (WGS) entry which is preliminary data.</text>
</comment>
<evidence type="ECO:0000313" key="4">
    <source>
        <dbReference type="EMBL" id="KAK5949393.1"/>
    </source>
</evidence>
<evidence type="ECO:0000256" key="2">
    <source>
        <dbReference type="SAM" id="MobiDB-lite"/>
    </source>
</evidence>
<evidence type="ECO:0000256" key="3">
    <source>
        <dbReference type="SAM" id="Phobius"/>
    </source>
</evidence>
<keyword evidence="5" id="KW-1185">Reference proteome</keyword>
<keyword evidence="3" id="KW-0812">Transmembrane</keyword>
<keyword evidence="3" id="KW-1133">Transmembrane helix</keyword>
<dbReference type="EMBL" id="JAKLMC020000036">
    <property type="protein sequence ID" value="KAK5949393.1"/>
    <property type="molecule type" value="Genomic_DNA"/>
</dbReference>
<protein>
    <submittedName>
        <fullName evidence="4">Uncharacterized protein</fullName>
    </submittedName>
</protein>
<evidence type="ECO:0000313" key="5">
    <source>
        <dbReference type="Proteomes" id="UP001316803"/>
    </source>
</evidence>
<proteinExistence type="predicted"/>
<name>A0AAN8EPM6_9EURO</name>
<feature type="region of interest" description="Disordered" evidence="2">
    <location>
        <begin position="694"/>
        <end position="758"/>
    </location>
</feature>
<gene>
    <name evidence="4" type="ORF">OHC33_009566</name>
</gene>
<feature type="compositionally biased region" description="Polar residues" evidence="2">
    <location>
        <begin position="695"/>
        <end position="707"/>
    </location>
</feature>
<feature type="compositionally biased region" description="Polar residues" evidence="2">
    <location>
        <begin position="741"/>
        <end position="758"/>
    </location>
</feature>
<feature type="compositionally biased region" description="Basic and acidic residues" evidence="2">
    <location>
        <begin position="838"/>
        <end position="852"/>
    </location>
</feature>
<dbReference type="AlphaFoldDB" id="A0AAN8EPM6"/>
<reference evidence="4 5" key="1">
    <citation type="submission" date="2022-12" db="EMBL/GenBank/DDBJ databases">
        <title>Genomic features and morphological characterization of a novel Knufia sp. strain isolated from spacecraft assembly facility.</title>
        <authorList>
            <person name="Teixeira M."/>
            <person name="Chander A.M."/>
            <person name="Stajich J.E."/>
            <person name="Venkateswaran K."/>
        </authorList>
    </citation>
    <scope>NUCLEOTIDE SEQUENCE [LARGE SCALE GENOMIC DNA]</scope>
    <source>
        <strain evidence="4 5">FJI-L2-BK-P2</strain>
    </source>
</reference>
<dbReference type="Proteomes" id="UP001316803">
    <property type="component" value="Unassembled WGS sequence"/>
</dbReference>
<evidence type="ECO:0000256" key="1">
    <source>
        <dbReference type="SAM" id="Coils"/>
    </source>
</evidence>
<organism evidence="4 5">
    <name type="scientific">Knufia fluminis</name>
    <dbReference type="NCBI Taxonomy" id="191047"/>
    <lineage>
        <taxon>Eukaryota</taxon>
        <taxon>Fungi</taxon>
        <taxon>Dikarya</taxon>
        <taxon>Ascomycota</taxon>
        <taxon>Pezizomycotina</taxon>
        <taxon>Eurotiomycetes</taxon>
        <taxon>Chaetothyriomycetidae</taxon>
        <taxon>Chaetothyriales</taxon>
        <taxon>Trichomeriaceae</taxon>
        <taxon>Knufia</taxon>
    </lineage>
</organism>
<feature type="compositionally biased region" description="Basic residues" evidence="2">
    <location>
        <begin position="813"/>
        <end position="824"/>
    </location>
</feature>
<feature type="region of interest" description="Disordered" evidence="2">
    <location>
        <begin position="794"/>
        <end position="870"/>
    </location>
</feature>
<feature type="coiled-coil region" evidence="1">
    <location>
        <begin position="238"/>
        <end position="293"/>
    </location>
</feature>